<dbReference type="RefSeq" id="WP_098368827.1">
    <property type="nucleotide sequence ID" value="NZ_JARSYC010000018.1"/>
</dbReference>
<dbReference type="Proteomes" id="UP000220397">
    <property type="component" value="Unassembled WGS sequence"/>
</dbReference>
<proteinExistence type="predicted"/>
<protein>
    <submittedName>
        <fullName evidence="1">Uncharacterized protein</fullName>
    </submittedName>
</protein>
<dbReference type="AlphaFoldDB" id="A0A9X6VCD8"/>
<comment type="caution">
    <text evidence="1">The sequence shown here is derived from an EMBL/GenBank/DDBJ whole genome shotgun (WGS) entry which is preliminary data.</text>
</comment>
<organism evidence="1 2">
    <name type="scientific">Bacillus thuringiensis</name>
    <dbReference type="NCBI Taxonomy" id="1428"/>
    <lineage>
        <taxon>Bacteria</taxon>
        <taxon>Bacillati</taxon>
        <taxon>Bacillota</taxon>
        <taxon>Bacilli</taxon>
        <taxon>Bacillales</taxon>
        <taxon>Bacillaceae</taxon>
        <taxon>Bacillus</taxon>
        <taxon>Bacillus cereus group</taxon>
    </lineage>
</organism>
<evidence type="ECO:0000313" key="1">
    <source>
        <dbReference type="EMBL" id="PFB07968.1"/>
    </source>
</evidence>
<gene>
    <name evidence="1" type="ORF">CN398_09570</name>
</gene>
<sequence>MITYTQDYKVMKEKISGDILKNLKNMEHRILYLNNDVPIAYGEATFEEDGSVYIEYIQCIEKRKGHGRDIINHFKNQETITEIWGEAIPDAVPFWHRMGVKFEQSAFNEFIEEDELVEGFLIPFSLKCS</sequence>
<evidence type="ECO:0000313" key="2">
    <source>
        <dbReference type="Proteomes" id="UP000220397"/>
    </source>
</evidence>
<reference evidence="1 2" key="1">
    <citation type="submission" date="2017-09" db="EMBL/GenBank/DDBJ databases">
        <title>Large-scale bioinformatics analysis of Bacillus genomes uncovers conserved roles of natural products in bacterial physiology.</title>
        <authorList>
            <consortium name="Agbiome Team Llc"/>
            <person name="Bleich R.M."/>
            <person name="Kirk G.J."/>
            <person name="Santa Maria K.C."/>
            <person name="Allen S.E."/>
            <person name="Farag S."/>
            <person name="Shank E.A."/>
            <person name="Bowers A."/>
        </authorList>
    </citation>
    <scope>NUCLEOTIDE SEQUENCE [LARGE SCALE GENOMIC DNA]</scope>
    <source>
        <strain evidence="1 2">AFS015413</strain>
    </source>
</reference>
<dbReference type="EMBL" id="NTUS01000026">
    <property type="protein sequence ID" value="PFB07968.1"/>
    <property type="molecule type" value="Genomic_DNA"/>
</dbReference>
<name>A0A9X6VCD8_BACTU</name>
<accession>A0A9X6VCD8</accession>